<dbReference type="InterPro" id="IPR029052">
    <property type="entry name" value="Metallo-depent_PP-like"/>
</dbReference>
<dbReference type="GO" id="GO:0009245">
    <property type="term" value="P:lipid A biosynthetic process"/>
    <property type="evidence" value="ECO:0007669"/>
    <property type="project" value="TreeGrafter"/>
</dbReference>
<keyword evidence="2" id="KW-0997">Cell inner membrane</keyword>
<proteinExistence type="predicted"/>
<dbReference type="CDD" id="cd07398">
    <property type="entry name" value="MPP_YbbF-LpxH"/>
    <property type="match status" value="1"/>
</dbReference>
<keyword evidence="4" id="KW-0472">Membrane</keyword>
<feature type="domain" description="Calcineurin-like phosphoesterase" evidence="6">
    <location>
        <begin position="28"/>
        <end position="226"/>
    </location>
</feature>
<evidence type="ECO:0000313" key="7">
    <source>
        <dbReference type="EMBL" id="VAX13524.1"/>
    </source>
</evidence>
<dbReference type="Pfam" id="PF00149">
    <property type="entry name" value="Metallophos"/>
    <property type="match status" value="1"/>
</dbReference>
<dbReference type="GO" id="GO:0046872">
    <property type="term" value="F:metal ion binding"/>
    <property type="evidence" value="ECO:0007669"/>
    <property type="project" value="UniProtKB-KW"/>
</dbReference>
<name>A0A3B1BNX4_9ZZZZ</name>
<dbReference type="SUPFAM" id="SSF56300">
    <property type="entry name" value="Metallo-dependent phosphatases"/>
    <property type="match status" value="1"/>
</dbReference>
<dbReference type="AlphaFoldDB" id="A0A3B1BNX4"/>
<dbReference type="GO" id="GO:0008758">
    <property type="term" value="F:UDP-2,3-diacylglucosamine hydrolase activity"/>
    <property type="evidence" value="ECO:0007669"/>
    <property type="project" value="TreeGrafter"/>
</dbReference>
<keyword evidence="1" id="KW-1003">Cell membrane</keyword>
<evidence type="ECO:0000256" key="5">
    <source>
        <dbReference type="ARBA" id="ARBA00023211"/>
    </source>
</evidence>
<dbReference type="EMBL" id="UOFZ01000120">
    <property type="protein sequence ID" value="VAX13524.1"/>
    <property type="molecule type" value="Genomic_DNA"/>
</dbReference>
<reference evidence="7" key="1">
    <citation type="submission" date="2018-06" db="EMBL/GenBank/DDBJ databases">
        <authorList>
            <person name="Zhirakovskaya E."/>
        </authorList>
    </citation>
    <scope>NUCLEOTIDE SEQUENCE</scope>
</reference>
<protein>
    <submittedName>
        <fullName evidence="7">Ser/Thr protein phosphatase family protein, UDP-2,3-diacylglucosamine hydrolase homolog</fullName>
        <ecNumber evidence="7">3.6.1.54</ecNumber>
    </submittedName>
</protein>
<keyword evidence="5" id="KW-0464">Manganese</keyword>
<dbReference type="EC" id="3.6.1.54" evidence="7"/>
<evidence type="ECO:0000256" key="1">
    <source>
        <dbReference type="ARBA" id="ARBA00022475"/>
    </source>
</evidence>
<evidence type="ECO:0000256" key="2">
    <source>
        <dbReference type="ARBA" id="ARBA00022519"/>
    </source>
</evidence>
<evidence type="ECO:0000259" key="6">
    <source>
        <dbReference type="Pfam" id="PF00149"/>
    </source>
</evidence>
<keyword evidence="7" id="KW-0378">Hydrolase</keyword>
<gene>
    <name evidence="7" type="ORF">MNBD_GAMMA24-2161</name>
</gene>
<dbReference type="InterPro" id="IPR043461">
    <property type="entry name" value="LpxH-like"/>
</dbReference>
<evidence type="ECO:0000256" key="4">
    <source>
        <dbReference type="ARBA" id="ARBA00023136"/>
    </source>
</evidence>
<dbReference type="Gene3D" id="3.60.21.10">
    <property type="match status" value="1"/>
</dbReference>
<organism evidence="7">
    <name type="scientific">hydrothermal vent metagenome</name>
    <dbReference type="NCBI Taxonomy" id="652676"/>
    <lineage>
        <taxon>unclassified sequences</taxon>
        <taxon>metagenomes</taxon>
        <taxon>ecological metagenomes</taxon>
    </lineage>
</organism>
<accession>A0A3B1BNX4</accession>
<dbReference type="GO" id="GO:0016020">
    <property type="term" value="C:membrane"/>
    <property type="evidence" value="ECO:0007669"/>
    <property type="project" value="GOC"/>
</dbReference>
<dbReference type="PANTHER" id="PTHR34990">
    <property type="entry name" value="UDP-2,3-DIACYLGLUCOSAMINE HYDROLASE-RELATED"/>
    <property type="match status" value="1"/>
</dbReference>
<dbReference type="InterPro" id="IPR004843">
    <property type="entry name" value="Calcineurin-like_PHP"/>
</dbReference>
<keyword evidence="3" id="KW-0479">Metal-binding</keyword>
<dbReference type="PANTHER" id="PTHR34990:SF2">
    <property type="entry name" value="BLL8164 PROTEIN"/>
    <property type="match status" value="1"/>
</dbReference>
<evidence type="ECO:0000256" key="3">
    <source>
        <dbReference type="ARBA" id="ARBA00022723"/>
    </source>
</evidence>
<sequence>MVVIRNRQGGLVLRRQRVVDMSLFKQRAVFISDTHLGTRDAQSEYLLDFLRNTECEYLYLLGDIIDIWKLRSGWHWPQINNDLLQVVFKKARTGTQVIYIPGNHDEMLRKYAGSNFNGIRIQLNAIHETADGRRLLLIHGDEFDSVVASNQWLAHIGSWAYDALLWLNRHFNNLRRRMGFPYWSLSHYLKHKVKNAVNFISSFEQALVREARQRGVEGIVCGHIHHAAMEDMEDGITYANSGDWVENCTALTEDEHGQLRIIHWLEESASLLTGEREWSPMDIPEDSGGTDILNSAYSSGPELKEPIEYIIDLIDAPVNESN</sequence>